<feature type="domain" description="DUF6534" evidence="3">
    <location>
        <begin position="181"/>
        <end position="266"/>
    </location>
</feature>
<feature type="transmembrane region" description="Helical" evidence="2">
    <location>
        <begin position="63"/>
        <end position="86"/>
    </location>
</feature>
<evidence type="ECO:0000313" key="4">
    <source>
        <dbReference type="EMBL" id="RPD62598.1"/>
    </source>
</evidence>
<protein>
    <recommendedName>
        <fullName evidence="3">DUF6534 domain-containing protein</fullName>
    </recommendedName>
</protein>
<evidence type="ECO:0000256" key="1">
    <source>
        <dbReference type="SAM" id="MobiDB-lite"/>
    </source>
</evidence>
<dbReference type="EMBL" id="ML122258">
    <property type="protein sequence ID" value="RPD62598.1"/>
    <property type="molecule type" value="Genomic_DNA"/>
</dbReference>
<dbReference type="InterPro" id="IPR045339">
    <property type="entry name" value="DUF6534"/>
</dbReference>
<gene>
    <name evidence="4" type="ORF">L227DRAFT_431103</name>
</gene>
<dbReference type="Pfam" id="PF20152">
    <property type="entry name" value="DUF6534"/>
    <property type="match status" value="1"/>
</dbReference>
<dbReference type="PANTHER" id="PTHR40465:SF1">
    <property type="entry name" value="DUF6534 DOMAIN-CONTAINING PROTEIN"/>
    <property type="match status" value="1"/>
</dbReference>
<keyword evidence="2" id="KW-1133">Transmembrane helix</keyword>
<keyword evidence="2" id="KW-0472">Membrane</keyword>
<feature type="transmembrane region" description="Helical" evidence="2">
    <location>
        <begin position="106"/>
        <end position="123"/>
    </location>
</feature>
<feature type="transmembrane region" description="Helical" evidence="2">
    <location>
        <begin position="217"/>
        <end position="238"/>
    </location>
</feature>
<organism evidence="4 5">
    <name type="scientific">Lentinus tigrinus ALCF2SS1-6</name>
    <dbReference type="NCBI Taxonomy" id="1328759"/>
    <lineage>
        <taxon>Eukaryota</taxon>
        <taxon>Fungi</taxon>
        <taxon>Dikarya</taxon>
        <taxon>Basidiomycota</taxon>
        <taxon>Agaricomycotina</taxon>
        <taxon>Agaricomycetes</taxon>
        <taxon>Polyporales</taxon>
        <taxon>Polyporaceae</taxon>
        <taxon>Lentinus</taxon>
    </lineage>
</organism>
<feature type="region of interest" description="Disordered" evidence="1">
    <location>
        <begin position="384"/>
        <end position="409"/>
    </location>
</feature>
<sequence>MSFAPVTYAGGAPPAELELGSSYGVMLLSVIITAMLYGFTVLQSLYYFEQFPKDSWLLKSSVVALWVLDTLTIVFDSHEVYFYLIVNYNNPPALQKEVWSSQAELLVTYTIVLIVQIFFLLRIHHLRPYMWYIPAVLGVIAVASYAMVVVIFFRVIHDTTWADTDRPSVTRPLTANWVLGMIVDIGITVILCWYLWTEKLAVRQKTNVMLNRIIVFMVNRGAIAAVVQILTLLTKFIWPQTLVMIAFHNALSKVYTNSMLATLNARVALRKIIMDTELDQTQPPNPSQFSGVAAFSAVRPSPVSSGRPVSKAPTMSNLKEDGHQIATLHFAPNPMYRPEYDAMYDAPPFESDIRSVTATDPDYGQQIQRPKTGMSNYTSYTTHTVRSGATHRTLGDEEAGSPQERYGKF</sequence>
<dbReference type="Proteomes" id="UP000313359">
    <property type="component" value="Unassembled WGS sequence"/>
</dbReference>
<proteinExistence type="predicted"/>
<evidence type="ECO:0000313" key="5">
    <source>
        <dbReference type="Proteomes" id="UP000313359"/>
    </source>
</evidence>
<name>A0A5C2SH83_9APHY</name>
<reference evidence="4" key="1">
    <citation type="journal article" date="2018" name="Genome Biol. Evol.">
        <title>Genomics and development of Lentinus tigrinus, a white-rot wood-decaying mushroom with dimorphic fruiting bodies.</title>
        <authorList>
            <person name="Wu B."/>
            <person name="Xu Z."/>
            <person name="Knudson A."/>
            <person name="Carlson A."/>
            <person name="Chen N."/>
            <person name="Kovaka S."/>
            <person name="LaButti K."/>
            <person name="Lipzen A."/>
            <person name="Pennachio C."/>
            <person name="Riley R."/>
            <person name="Schakwitz W."/>
            <person name="Umezawa K."/>
            <person name="Ohm R.A."/>
            <person name="Grigoriev I.V."/>
            <person name="Nagy L.G."/>
            <person name="Gibbons J."/>
            <person name="Hibbett D."/>
        </authorList>
    </citation>
    <scope>NUCLEOTIDE SEQUENCE [LARGE SCALE GENOMIC DNA]</scope>
    <source>
        <strain evidence="4">ALCF2SS1-6</strain>
    </source>
</reference>
<evidence type="ECO:0000259" key="3">
    <source>
        <dbReference type="Pfam" id="PF20152"/>
    </source>
</evidence>
<keyword evidence="2" id="KW-0812">Transmembrane</keyword>
<accession>A0A5C2SH83</accession>
<keyword evidence="5" id="KW-1185">Reference proteome</keyword>
<dbReference type="AlphaFoldDB" id="A0A5C2SH83"/>
<feature type="transmembrane region" description="Helical" evidence="2">
    <location>
        <begin position="20"/>
        <end position="42"/>
    </location>
</feature>
<feature type="transmembrane region" description="Helical" evidence="2">
    <location>
        <begin position="135"/>
        <end position="157"/>
    </location>
</feature>
<evidence type="ECO:0000256" key="2">
    <source>
        <dbReference type="SAM" id="Phobius"/>
    </source>
</evidence>
<dbReference type="STRING" id="1328759.A0A5C2SH83"/>
<dbReference type="PANTHER" id="PTHR40465">
    <property type="entry name" value="CHROMOSOME 1, WHOLE GENOME SHOTGUN SEQUENCE"/>
    <property type="match status" value="1"/>
</dbReference>
<dbReference type="OrthoDB" id="2797442at2759"/>
<feature type="transmembrane region" description="Helical" evidence="2">
    <location>
        <begin position="177"/>
        <end position="196"/>
    </location>
</feature>